<keyword evidence="3" id="KW-1185">Reference proteome</keyword>
<feature type="compositionally biased region" description="Basic and acidic residues" evidence="1">
    <location>
        <begin position="90"/>
        <end position="105"/>
    </location>
</feature>
<dbReference type="Gene3D" id="3.40.50.1820">
    <property type="entry name" value="alpha/beta hydrolase"/>
    <property type="match status" value="1"/>
</dbReference>
<dbReference type="Proteomes" id="UP001551675">
    <property type="component" value="Unassembled WGS sequence"/>
</dbReference>
<comment type="caution">
    <text evidence="2">The sequence shown here is derived from an EMBL/GenBank/DDBJ whole genome shotgun (WGS) entry which is preliminary data.</text>
</comment>
<dbReference type="InterPro" id="IPR029058">
    <property type="entry name" value="AB_hydrolase_fold"/>
</dbReference>
<proteinExistence type="predicted"/>
<evidence type="ECO:0000256" key="1">
    <source>
        <dbReference type="SAM" id="MobiDB-lite"/>
    </source>
</evidence>
<name>A0ABV3GGJ3_MICGL</name>
<dbReference type="PANTHER" id="PTHR32268">
    <property type="entry name" value="HOMOSERINE O-ACETYLTRANSFERASE"/>
    <property type="match status" value="1"/>
</dbReference>
<feature type="region of interest" description="Disordered" evidence="1">
    <location>
        <begin position="79"/>
        <end position="124"/>
    </location>
</feature>
<evidence type="ECO:0000313" key="2">
    <source>
        <dbReference type="EMBL" id="MEV0970757.1"/>
    </source>
</evidence>
<gene>
    <name evidence="2" type="ORF">AB0I59_19140</name>
</gene>
<protein>
    <submittedName>
        <fullName evidence="2">Uncharacterized protein</fullName>
    </submittedName>
</protein>
<sequence>MDYEIFALGDIRLQCGITLPDANLAYKTYGELNEARNNAIVYPTWYSGQYYDNEWLVGPGMALDPATYFIITPNMLGNGHSSSPSNTPPPHDRARFPHVTMHDNVEDPPPGSAHPKVTLCNRAS</sequence>
<reference evidence="2 3" key="1">
    <citation type="submission" date="2024-06" db="EMBL/GenBank/DDBJ databases">
        <title>The Natural Products Discovery Center: Release of the First 8490 Sequenced Strains for Exploring Actinobacteria Biosynthetic Diversity.</title>
        <authorList>
            <person name="Kalkreuter E."/>
            <person name="Kautsar S.A."/>
            <person name="Yang D."/>
            <person name="Bader C.D."/>
            <person name="Teijaro C.N."/>
            <person name="Fluegel L."/>
            <person name="Davis C.M."/>
            <person name="Simpson J.R."/>
            <person name="Lauterbach L."/>
            <person name="Steele A.D."/>
            <person name="Gui C."/>
            <person name="Meng S."/>
            <person name="Li G."/>
            <person name="Viehrig K."/>
            <person name="Ye F."/>
            <person name="Su P."/>
            <person name="Kiefer A.F."/>
            <person name="Nichols A."/>
            <person name="Cepeda A.J."/>
            <person name="Yan W."/>
            <person name="Fan B."/>
            <person name="Jiang Y."/>
            <person name="Adhikari A."/>
            <person name="Zheng C.-J."/>
            <person name="Schuster L."/>
            <person name="Cowan T.M."/>
            <person name="Smanski M.J."/>
            <person name="Chevrette M.G."/>
            <person name="De Carvalho L.P.S."/>
            <person name="Shen B."/>
        </authorList>
    </citation>
    <scope>NUCLEOTIDE SEQUENCE [LARGE SCALE GENOMIC DNA]</scope>
    <source>
        <strain evidence="2 3">NPDC050100</strain>
    </source>
</reference>
<dbReference type="PANTHER" id="PTHR32268:SF15">
    <property type="entry name" value="HOMOSERINE ACETYLTRANSFERASE FAMILY PROTEIN (AFU_ORTHOLOGUE AFUA_1G15350)"/>
    <property type="match status" value="1"/>
</dbReference>
<dbReference type="RefSeq" id="WP_358134415.1">
    <property type="nucleotide sequence ID" value="NZ_JBFALK010000010.1"/>
</dbReference>
<dbReference type="SUPFAM" id="SSF53474">
    <property type="entry name" value="alpha/beta-Hydrolases"/>
    <property type="match status" value="1"/>
</dbReference>
<accession>A0ABV3GGJ3</accession>
<dbReference type="InterPro" id="IPR008220">
    <property type="entry name" value="HAT_MetX-like"/>
</dbReference>
<dbReference type="EMBL" id="JBFALK010000010">
    <property type="protein sequence ID" value="MEV0970757.1"/>
    <property type="molecule type" value="Genomic_DNA"/>
</dbReference>
<organism evidence="2 3">
    <name type="scientific">Microtetraspora glauca</name>
    <dbReference type="NCBI Taxonomy" id="1996"/>
    <lineage>
        <taxon>Bacteria</taxon>
        <taxon>Bacillati</taxon>
        <taxon>Actinomycetota</taxon>
        <taxon>Actinomycetes</taxon>
        <taxon>Streptosporangiales</taxon>
        <taxon>Streptosporangiaceae</taxon>
        <taxon>Microtetraspora</taxon>
    </lineage>
</organism>
<evidence type="ECO:0000313" key="3">
    <source>
        <dbReference type="Proteomes" id="UP001551675"/>
    </source>
</evidence>